<feature type="domain" description="Phosphatidic acid phosphatase type 2/haloperoxidase" evidence="3">
    <location>
        <begin position="176"/>
        <end position="276"/>
    </location>
</feature>
<feature type="transmembrane region" description="Helical" evidence="2">
    <location>
        <begin position="231"/>
        <end position="251"/>
    </location>
</feature>
<feature type="transmembrane region" description="Helical" evidence="2">
    <location>
        <begin position="161"/>
        <end position="184"/>
    </location>
</feature>
<feature type="region of interest" description="Disordered" evidence="1">
    <location>
        <begin position="1"/>
        <end position="75"/>
    </location>
</feature>
<keyword evidence="2" id="KW-1133">Transmembrane helix</keyword>
<organism evidence="4 5">
    <name type="scientific">Streptomyces himalayensis subsp. himalayensis</name>
    <dbReference type="NCBI Taxonomy" id="2756131"/>
    <lineage>
        <taxon>Bacteria</taxon>
        <taxon>Bacillati</taxon>
        <taxon>Actinomycetota</taxon>
        <taxon>Actinomycetes</taxon>
        <taxon>Kitasatosporales</taxon>
        <taxon>Streptomycetaceae</taxon>
        <taxon>Streptomyces</taxon>
        <taxon>Streptomyces himalayensis</taxon>
    </lineage>
</organism>
<gene>
    <name evidence="4" type="ORF">H1D24_03100</name>
</gene>
<evidence type="ECO:0000259" key="3">
    <source>
        <dbReference type="Pfam" id="PF01569"/>
    </source>
</evidence>
<dbReference type="Proteomes" id="UP000545761">
    <property type="component" value="Unassembled WGS sequence"/>
</dbReference>
<dbReference type="AlphaFoldDB" id="A0A7W0I755"/>
<proteinExistence type="predicted"/>
<dbReference type="InterPro" id="IPR036938">
    <property type="entry name" value="PAP2/HPO_sf"/>
</dbReference>
<keyword evidence="2" id="KW-0812">Transmembrane</keyword>
<dbReference type="Gene3D" id="1.20.144.10">
    <property type="entry name" value="Phosphatidic acid phosphatase type 2/haloperoxidase"/>
    <property type="match status" value="1"/>
</dbReference>
<evidence type="ECO:0000313" key="5">
    <source>
        <dbReference type="Proteomes" id="UP000545761"/>
    </source>
</evidence>
<reference evidence="4 5" key="1">
    <citation type="submission" date="2020-07" db="EMBL/GenBank/DDBJ databases">
        <title>Streptomyces isolated from Indian soil.</title>
        <authorList>
            <person name="Mandal S."/>
            <person name="Maiti P.K."/>
        </authorList>
    </citation>
    <scope>NUCLEOTIDE SEQUENCE [LARGE SCALE GENOMIC DNA]</scope>
    <source>
        <strain evidence="4 5">PSKA28</strain>
    </source>
</reference>
<feature type="transmembrane region" description="Helical" evidence="2">
    <location>
        <begin position="257"/>
        <end position="275"/>
    </location>
</feature>
<evidence type="ECO:0000313" key="4">
    <source>
        <dbReference type="EMBL" id="MBA2944838.1"/>
    </source>
</evidence>
<accession>A0A7W0I755</accession>
<dbReference type="SUPFAM" id="SSF48317">
    <property type="entry name" value="Acid phosphatase/Vanadium-dependent haloperoxidase"/>
    <property type="match status" value="1"/>
</dbReference>
<dbReference type="EMBL" id="JACEHE010000001">
    <property type="protein sequence ID" value="MBA2944838.1"/>
    <property type="molecule type" value="Genomic_DNA"/>
</dbReference>
<protein>
    <submittedName>
        <fullName evidence="4">Phosphatase PAP2 family protein</fullName>
    </submittedName>
</protein>
<sequence length="297" mass="31504">MRETPRPQGTVGDARSWPPQLRPGRAFAHTPGVSGSGTPHRSDGRPPQTPRGVRHTDQDGRPGTTPPVPGRPNARWGMRTQALSALLLLFGLLTWQVAGKGPLRRLDERFGLAARQTRLPDTVAEFFADLGSVTIAVPVLAGVAGYVAWQARRTGAPRWWLPPLAATLAMAAVPLLVVPLKLLIDRPGPPGMAGHGFYPSGHTATAAVAYGAATLLMLPYLRGSAYTRREVVIGCLLLNATVGFGLVRRGYHWPLDVLGSWCLFGALLVVLSACLDRFGDEPGSSSPSSGSPAQPSP</sequence>
<dbReference type="InterPro" id="IPR000326">
    <property type="entry name" value="PAP2/HPO"/>
</dbReference>
<feature type="transmembrane region" description="Helical" evidence="2">
    <location>
        <begin position="126"/>
        <end position="149"/>
    </location>
</feature>
<keyword evidence="2" id="KW-0472">Membrane</keyword>
<feature type="transmembrane region" description="Helical" evidence="2">
    <location>
        <begin position="196"/>
        <end position="219"/>
    </location>
</feature>
<dbReference type="Pfam" id="PF01569">
    <property type="entry name" value="PAP2"/>
    <property type="match status" value="1"/>
</dbReference>
<feature type="transmembrane region" description="Helical" evidence="2">
    <location>
        <begin position="80"/>
        <end position="98"/>
    </location>
</feature>
<evidence type="ECO:0000256" key="1">
    <source>
        <dbReference type="SAM" id="MobiDB-lite"/>
    </source>
</evidence>
<evidence type="ECO:0000256" key="2">
    <source>
        <dbReference type="SAM" id="Phobius"/>
    </source>
</evidence>
<comment type="caution">
    <text evidence="4">The sequence shown here is derived from an EMBL/GenBank/DDBJ whole genome shotgun (WGS) entry which is preliminary data.</text>
</comment>
<name>A0A7W0I755_9ACTN</name>